<proteinExistence type="predicted"/>
<name>A0A425XZI8_9BACT</name>
<accession>A0A425XZI8</accession>
<reference evidence="1 2" key="1">
    <citation type="submission" date="2018-07" db="EMBL/GenBank/DDBJ databases">
        <title>Draft genome sequence of Ancylomarina sp. M1P.</title>
        <authorList>
            <person name="Yadav S."/>
            <person name="Villanueva L."/>
            <person name="Damste J.S.S."/>
        </authorList>
    </citation>
    <scope>NUCLEOTIDE SEQUENCE [LARGE SCALE GENOMIC DNA]</scope>
    <source>
        <strain evidence="1 2">M1P</strain>
    </source>
</reference>
<comment type="caution">
    <text evidence="1">The sequence shown here is derived from an EMBL/GenBank/DDBJ whole genome shotgun (WGS) entry which is preliminary data.</text>
</comment>
<dbReference type="Proteomes" id="UP000285794">
    <property type="component" value="Unassembled WGS sequence"/>
</dbReference>
<organism evidence="1 2">
    <name type="scientific">Ancylomarina euxinus</name>
    <dbReference type="NCBI Taxonomy" id="2283627"/>
    <lineage>
        <taxon>Bacteria</taxon>
        <taxon>Pseudomonadati</taxon>
        <taxon>Bacteroidota</taxon>
        <taxon>Bacteroidia</taxon>
        <taxon>Marinilabiliales</taxon>
        <taxon>Marinifilaceae</taxon>
        <taxon>Ancylomarina</taxon>
    </lineage>
</organism>
<sequence>MNMTSEELQDIVLKALEFGQNGKTKACNEQLRLIYSSLQKDPLLLWDSSQVSQLGKSIILMLHLDLVDDEEKSIGLVLLAYLFLSKGIQKEEQMPEIDLCEMFRIRKDRVILLKSFDDFFVDSLQEIYYANEKATDRETYNQQRKAALSRLPLMEFSDIYDIEQDYPNLRDDEFLLDTANFIELEDEITSENLREAQLLHKILFKHSLQKLKEGKINY</sequence>
<evidence type="ECO:0000313" key="1">
    <source>
        <dbReference type="EMBL" id="RRG20553.1"/>
    </source>
</evidence>
<dbReference type="AlphaFoldDB" id="A0A425XZI8"/>
<gene>
    <name evidence="1" type="ORF">DWB61_12485</name>
</gene>
<protein>
    <submittedName>
        <fullName evidence="1">Uncharacterized protein</fullName>
    </submittedName>
</protein>
<keyword evidence="2" id="KW-1185">Reference proteome</keyword>
<evidence type="ECO:0000313" key="2">
    <source>
        <dbReference type="Proteomes" id="UP000285794"/>
    </source>
</evidence>
<dbReference type="EMBL" id="QQWG01000012">
    <property type="protein sequence ID" value="RRG20553.1"/>
    <property type="molecule type" value="Genomic_DNA"/>
</dbReference>